<dbReference type="AlphaFoldDB" id="A0A2P5D171"/>
<dbReference type="Proteomes" id="UP000237105">
    <property type="component" value="Unassembled WGS sequence"/>
</dbReference>
<dbReference type="EMBL" id="JXTB01000075">
    <property type="protein sequence ID" value="PON67038.1"/>
    <property type="molecule type" value="Genomic_DNA"/>
</dbReference>
<comment type="caution">
    <text evidence="1">The sequence shown here is derived from an EMBL/GenBank/DDBJ whole genome shotgun (WGS) entry which is preliminary data.</text>
</comment>
<sequence length="107" mass="12723">MIAILQKKSRSPKPSNFQMILNAYLFSIIRPHIRFKFYDKFLSIDSFGLATTNLLKEFYYQLKSSLMERSKYHDNKVRLLMEALFSSEKTNIVKHTRSFKILKILIV</sequence>
<accession>A0A2P5D171</accession>
<organism evidence="1 2">
    <name type="scientific">Parasponia andersonii</name>
    <name type="common">Sponia andersonii</name>
    <dbReference type="NCBI Taxonomy" id="3476"/>
    <lineage>
        <taxon>Eukaryota</taxon>
        <taxon>Viridiplantae</taxon>
        <taxon>Streptophyta</taxon>
        <taxon>Embryophyta</taxon>
        <taxon>Tracheophyta</taxon>
        <taxon>Spermatophyta</taxon>
        <taxon>Magnoliopsida</taxon>
        <taxon>eudicotyledons</taxon>
        <taxon>Gunneridae</taxon>
        <taxon>Pentapetalae</taxon>
        <taxon>rosids</taxon>
        <taxon>fabids</taxon>
        <taxon>Rosales</taxon>
        <taxon>Cannabaceae</taxon>
        <taxon>Parasponia</taxon>
    </lineage>
</organism>
<name>A0A2P5D171_PARAD</name>
<keyword evidence="2" id="KW-1185">Reference proteome</keyword>
<evidence type="ECO:0000313" key="2">
    <source>
        <dbReference type="Proteomes" id="UP000237105"/>
    </source>
</evidence>
<reference evidence="2" key="1">
    <citation type="submission" date="2016-06" db="EMBL/GenBank/DDBJ databases">
        <title>Parallel loss of symbiosis genes in relatives of nitrogen-fixing non-legume Parasponia.</title>
        <authorList>
            <person name="Van Velzen R."/>
            <person name="Holmer R."/>
            <person name="Bu F."/>
            <person name="Rutten L."/>
            <person name="Van Zeijl A."/>
            <person name="Liu W."/>
            <person name="Santuari L."/>
            <person name="Cao Q."/>
            <person name="Sharma T."/>
            <person name="Shen D."/>
            <person name="Roswanjaya Y."/>
            <person name="Wardhani T."/>
            <person name="Kalhor M.S."/>
            <person name="Jansen J."/>
            <person name="Van den Hoogen J."/>
            <person name="Gungor B."/>
            <person name="Hartog M."/>
            <person name="Hontelez J."/>
            <person name="Verver J."/>
            <person name="Yang W.-C."/>
            <person name="Schijlen E."/>
            <person name="Repin R."/>
            <person name="Schilthuizen M."/>
            <person name="Schranz E."/>
            <person name="Heidstra R."/>
            <person name="Miyata K."/>
            <person name="Fedorova E."/>
            <person name="Kohlen W."/>
            <person name="Bisseling T."/>
            <person name="Smit S."/>
            <person name="Geurts R."/>
        </authorList>
    </citation>
    <scope>NUCLEOTIDE SEQUENCE [LARGE SCALE GENOMIC DNA]</scope>
    <source>
        <strain evidence="2">cv. WU1-14</strain>
    </source>
</reference>
<proteinExistence type="predicted"/>
<evidence type="ECO:0000313" key="1">
    <source>
        <dbReference type="EMBL" id="PON67038.1"/>
    </source>
</evidence>
<gene>
    <name evidence="1" type="ORF">PanWU01x14_106200</name>
</gene>
<protein>
    <submittedName>
        <fullName evidence="1">Uncharacterized protein</fullName>
    </submittedName>
</protein>